<evidence type="ECO:0000313" key="2">
    <source>
        <dbReference type="EMBL" id="SFU53287.1"/>
    </source>
</evidence>
<sequence length="360" mass="39377">MSSTTLHVTELSGSRREMGEAHGLAHGELIQRSIEVYDRLFFDFVGLSWQQARREVGRFERMIERGFPEILDEMEGIARGAGVELADILTLNCRSEISLTRASGGCSAFALARGGTQWLAQNWDWRADQLHNVVALDIRGEQAAPLVSIGEAGMVAKIGMNAAGIGVCLNAIRSRICGEGLPIHVALRKILECPDMASAVAVATRDRVCAPAHFLIASAAVDGERGQAVGLEVHPGEPGRLAPERGVVTHTNHLYARGEACQVEDFPRPDSRPRLAQLDQLLRERLPADAVVDEARLFEILSDHQGAPLSICRHHNPDQPPEERMETLFSVVMNLDARRLTLRHGKPCGNEDTLSLSLTD</sequence>
<keyword evidence="3" id="KW-1185">Reference proteome</keyword>
<dbReference type="PANTHER" id="PTHR34180:SF1">
    <property type="entry name" value="BETA-ALANYL-DOPAMINE_CARCININE HYDROLASE"/>
    <property type="match status" value="1"/>
</dbReference>
<protein>
    <submittedName>
        <fullName evidence="2">Isopenicillin-N N-acyltransferase like protein</fullName>
    </submittedName>
</protein>
<keyword evidence="2" id="KW-0808">Transferase</keyword>
<evidence type="ECO:0000313" key="3">
    <source>
        <dbReference type="Proteomes" id="UP000198693"/>
    </source>
</evidence>
<dbReference type="AlphaFoldDB" id="A0A1I7GXW6"/>
<dbReference type="InterPro" id="IPR005079">
    <property type="entry name" value="Peptidase_C45_hydrolase"/>
</dbReference>
<proteinExistence type="predicted"/>
<organism evidence="2 3">
    <name type="scientific">Halomonas korlensis</name>
    <dbReference type="NCBI Taxonomy" id="463301"/>
    <lineage>
        <taxon>Bacteria</taxon>
        <taxon>Pseudomonadati</taxon>
        <taxon>Pseudomonadota</taxon>
        <taxon>Gammaproteobacteria</taxon>
        <taxon>Oceanospirillales</taxon>
        <taxon>Halomonadaceae</taxon>
        <taxon>Halomonas</taxon>
    </lineage>
</organism>
<keyword evidence="2" id="KW-0012">Acyltransferase</keyword>
<dbReference type="RefSeq" id="WP_089794046.1">
    <property type="nucleotide sequence ID" value="NZ_FPBP01000003.1"/>
</dbReference>
<dbReference type="PANTHER" id="PTHR34180">
    <property type="entry name" value="PEPTIDASE C45"/>
    <property type="match status" value="1"/>
</dbReference>
<dbReference type="InterPro" id="IPR047801">
    <property type="entry name" value="Peptidase_C45"/>
</dbReference>
<gene>
    <name evidence="2" type="ORF">SAMN04487955_103328</name>
</gene>
<dbReference type="Pfam" id="PF03417">
    <property type="entry name" value="AAT"/>
    <property type="match status" value="1"/>
</dbReference>
<dbReference type="Gene3D" id="3.60.60.10">
    <property type="entry name" value="Penicillin V Acylase, Chain A"/>
    <property type="match status" value="1"/>
</dbReference>
<dbReference type="GO" id="GO:0016746">
    <property type="term" value="F:acyltransferase activity"/>
    <property type="evidence" value="ECO:0007669"/>
    <property type="project" value="UniProtKB-KW"/>
</dbReference>
<accession>A0A1I7GXW6</accession>
<reference evidence="3" key="1">
    <citation type="submission" date="2016-10" db="EMBL/GenBank/DDBJ databases">
        <authorList>
            <person name="Varghese N."/>
            <person name="Submissions S."/>
        </authorList>
    </citation>
    <scope>NUCLEOTIDE SEQUENCE [LARGE SCALE GENOMIC DNA]</scope>
    <source>
        <strain evidence="3">CGMCC 1.6981</strain>
    </source>
</reference>
<dbReference type="EMBL" id="FPBP01000003">
    <property type="protein sequence ID" value="SFU53287.1"/>
    <property type="molecule type" value="Genomic_DNA"/>
</dbReference>
<dbReference type="STRING" id="463301.SAMN04487955_103328"/>
<dbReference type="Gene3D" id="1.10.10.2120">
    <property type="match status" value="1"/>
</dbReference>
<dbReference type="NCBIfam" id="NF040521">
    <property type="entry name" value="C45_proenzyme"/>
    <property type="match status" value="1"/>
</dbReference>
<dbReference type="Proteomes" id="UP000198693">
    <property type="component" value="Unassembled WGS sequence"/>
</dbReference>
<evidence type="ECO:0000259" key="1">
    <source>
        <dbReference type="Pfam" id="PF03417"/>
    </source>
</evidence>
<name>A0A1I7GXW6_9GAMM</name>
<dbReference type="OrthoDB" id="8109453at2"/>
<feature type="domain" description="Peptidase C45 hydrolase" evidence="1">
    <location>
        <begin position="114"/>
        <end position="347"/>
    </location>
</feature>
<dbReference type="InterPro" id="IPR047794">
    <property type="entry name" value="C45_proenzyme-like"/>
</dbReference>